<proteinExistence type="predicted"/>
<dbReference type="InterPro" id="IPR011650">
    <property type="entry name" value="Peptidase_M20_dimer"/>
</dbReference>
<comment type="caution">
    <text evidence="4">The sequence shown here is derived from an EMBL/GenBank/DDBJ whole genome shotgun (WGS) entry which is preliminary data.</text>
</comment>
<dbReference type="SUPFAM" id="SSF55031">
    <property type="entry name" value="Bacterial exopeptidase dimerisation domain"/>
    <property type="match status" value="1"/>
</dbReference>
<dbReference type="EMBL" id="AZIL01000442">
    <property type="protein sequence ID" value="EWM27453.1"/>
    <property type="molecule type" value="Genomic_DNA"/>
</dbReference>
<evidence type="ECO:0000313" key="4">
    <source>
        <dbReference type="EMBL" id="EWM27453.1"/>
    </source>
</evidence>
<dbReference type="SUPFAM" id="SSF53187">
    <property type="entry name" value="Zn-dependent exopeptidases"/>
    <property type="match status" value="1"/>
</dbReference>
<dbReference type="OrthoDB" id="7832001at2759"/>
<dbReference type="InterPro" id="IPR002933">
    <property type="entry name" value="Peptidase_M20"/>
</dbReference>
<keyword evidence="5" id="KW-1185">Reference proteome</keyword>
<evidence type="ECO:0000256" key="2">
    <source>
        <dbReference type="ARBA" id="ARBA00022801"/>
    </source>
</evidence>
<dbReference type="GO" id="GO:0046872">
    <property type="term" value="F:metal ion binding"/>
    <property type="evidence" value="ECO:0007669"/>
    <property type="project" value="UniProtKB-KW"/>
</dbReference>
<keyword evidence="1" id="KW-0479">Metal-binding</keyword>
<dbReference type="PANTHER" id="PTHR43808">
    <property type="entry name" value="ACETYLORNITHINE DEACETYLASE"/>
    <property type="match status" value="1"/>
</dbReference>
<dbReference type="Gene3D" id="3.40.630.10">
    <property type="entry name" value="Zn peptidases"/>
    <property type="match status" value="1"/>
</dbReference>
<name>W7TVC5_9STRA</name>
<sequence length="445" mass="48827">MTEASPNDVQSFLHAMEMNDERYLTLLAKLIGEAENLQNNPQQGLVPQENLAANHVLALLEPHSKEKGGPLLIERIEFTPGRSNLIVKYPGTSEATTAFVGSHMDVVPANPEGWERNPFELTREGDMLFGRGTTDCLGHVALITELLVQIAEHRPALKRSLIVVFIANEENSSVPGIGVDGLLKAGALEQIKNGPLFWVDCADSQPCLGTCGMVCWKLKVHGRLFHSGLPHKAINPIELGTVALQEILRRFYADFPTHSEESKYNYVVSSSMKPTQVECARGSLNQVPPHATFSGDIRSVPFYEIKDVKAKVESYVTDLNQNITSLPSLGPFSSYVVSSEDPPIRGKLELEWIGEGENGIAVKLGTVGNIALTEATKEVLGSVTPYSITGSLPLVRYLQDNDFDVQLVGYGKSAKYHAENEAADLKDFRQALRILARVVARLEKE</sequence>
<protein>
    <submittedName>
        <fullName evidence="4">Acetylornithine deacetylase</fullName>
    </submittedName>
</protein>
<keyword evidence="2" id="KW-0378">Hydrolase</keyword>
<accession>W7TVC5</accession>
<dbReference type="AlphaFoldDB" id="W7TVC5"/>
<dbReference type="InterPro" id="IPR050072">
    <property type="entry name" value="Peptidase_M20A"/>
</dbReference>
<evidence type="ECO:0000313" key="5">
    <source>
        <dbReference type="Proteomes" id="UP000019335"/>
    </source>
</evidence>
<dbReference type="Gene3D" id="3.30.70.360">
    <property type="match status" value="1"/>
</dbReference>
<evidence type="ECO:0000256" key="1">
    <source>
        <dbReference type="ARBA" id="ARBA00022723"/>
    </source>
</evidence>
<feature type="domain" description="Peptidase M20 dimerisation" evidence="3">
    <location>
        <begin position="209"/>
        <end position="320"/>
    </location>
</feature>
<dbReference type="PANTHER" id="PTHR43808:SF3">
    <property type="entry name" value="ACETYLORNITHINE DEACETYLASE"/>
    <property type="match status" value="1"/>
</dbReference>
<evidence type="ECO:0000259" key="3">
    <source>
        <dbReference type="Pfam" id="PF07687"/>
    </source>
</evidence>
<dbReference type="InterPro" id="IPR036264">
    <property type="entry name" value="Bact_exopeptidase_dim_dom"/>
</dbReference>
<dbReference type="Pfam" id="PF01546">
    <property type="entry name" value="Peptidase_M20"/>
    <property type="match status" value="1"/>
</dbReference>
<gene>
    <name evidence="4" type="ORF">Naga_100107g7</name>
</gene>
<organism evidence="4 5">
    <name type="scientific">Nannochloropsis gaditana</name>
    <dbReference type="NCBI Taxonomy" id="72520"/>
    <lineage>
        <taxon>Eukaryota</taxon>
        <taxon>Sar</taxon>
        <taxon>Stramenopiles</taxon>
        <taxon>Ochrophyta</taxon>
        <taxon>Eustigmatophyceae</taxon>
        <taxon>Eustigmatales</taxon>
        <taxon>Monodopsidaceae</taxon>
        <taxon>Nannochloropsis</taxon>
    </lineage>
</organism>
<reference evidence="4 5" key="1">
    <citation type="journal article" date="2014" name="Mol. Plant">
        <title>Chromosome Scale Genome Assembly and Transcriptome Profiling of Nannochloropsis gaditana in Nitrogen Depletion.</title>
        <authorList>
            <person name="Corteggiani Carpinelli E."/>
            <person name="Telatin A."/>
            <person name="Vitulo N."/>
            <person name="Forcato C."/>
            <person name="D'Angelo M."/>
            <person name="Schiavon R."/>
            <person name="Vezzi A."/>
            <person name="Giacometti G.M."/>
            <person name="Morosinotto T."/>
            <person name="Valle G."/>
        </authorList>
    </citation>
    <scope>NUCLEOTIDE SEQUENCE [LARGE SCALE GENOMIC DNA]</scope>
    <source>
        <strain evidence="4 5">B-31</strain>
    </source>
</reference>
<dbReference type="Proteomes" id="UP000019335">
    <property type="component" value="Chromosome 6"/>
</dbReference>
<dbReference type="Pfam" id="PF07687">
    <property type="entry name" value="M20_dimer"/>
    <property type="match status" value="1"/>
</dbReference>
<dbReference type="GO" id="GO:0016787">
    <property type="term" value="F:hydrolase activity"/>
    <property type="evidence" value="ECO:0007669"/>
    <property type="project" value="UniProtKB-KW"/>
</dbReference>